<dbReference type="EMBL" id="FUEG01000015">
    <property type="protein sequence ID" value="SJL11906.1"/>
    <property type="molecule type" value="Genomic_DNA"/>
</dbReference>
<dbReference type="InterPro" id="IPR026243">
    <property type="entry name" value="HAUS1"/>
</dbReference>
<evidence type="ECO:0000256" key="3">
    <source>
        <dbReference type="ARBA" id="ARBA00022490"/>
    </source>
</evidence>
<evidence type="ECO:0000256" key="6">
    <source>
        <dbReference type="ARBA" id="ARBA00022776"/>
    </source>
</evidence>
<sequence>MDMKDVQRLPDELEQKLEALVSVAEILGLDDMSFANYSRALVQLSEEQLFLKRTLIRLAFIERQLTTHLAAAKHEHHQIRKWTEHFQSDIQSGESMEDNTRRREALLRKAKEYRKELSTLPISEPSVTISDLIAQSDRIKQRKELIKAKRNKIKAFKGVSPNLDLARTQLHDARAEQMKLFQLRERLMEKMTSGVS</sequence>
<evidence type="ECO:0000256" key="5">
    <source>
        <dbReference type="ARBA" id="ARBA00022701"/>
    </source>
</evidence>
<dbReference type="OrthoDB" id="5372507at2759"/>
<dbReference type="Proteomes" id="UP000219338">
    <property type="component" value="Unassembled WGS sequence"/>
</dbReference>
<evidence type="ECO:0000256" key="8">
    <source>
        <dbReference type="ARBA" id="ARBA00023212"/>
    </source>
</evidence>
<accession>A0A284RT15</accession>
<dbReference type="GO" id="GO:0005874">
    <property type="term" value="C:microtubule"/>
    <property type="evidence" value="ECO:0007669"/>
    <property type="project" value="UniProtKB-KW"/>
</dbReference>
<dbReference type="OMA" id="DDMSFAN"/>
<keyword evidence="9" id="KW-0131">Cell cycle</keyword>
<dbReference type="GO" id="GO:0005819">
    <property type="term" value="C:spindle"/>
    <property type="evidence" value="ECO:0007669"/>
    <property type="project" value="UniProtKB-SubCell"/>
</dbReference>
<keyword evidence="8" id="KW-0206">Cytoskeleton</keyword>
<gene>
    <name evidence="10" type="ORF">ARMOST_15320</name>
</gene>
<evidence type="ECO:0000256" key="2">
    <source>
        <dbReference type="ARBA" id="ARBA00005479"/>
    </source>
</evidence>
<evidence type="ECO:0000256" key="1">
    <source>
        <dbReference type="ARBA" id="ARBA00004186"/>
    </source>
</evidence>
<dbReference type="Pfam" id="PF25762">
    <property type="entry name" value="HAUS1"/>
    <property type="match status" value="1"/>
</dbReference>
<comment type="similarity">
    <text evidence="2">Belongs to the HAUS1 family.</text>
</comment>
<evidence type="ECO:0000313" key="10">
    <source>
        <dbReference type="EMBL" id="SJL11906.1"/>
    </source>
</evidence>
<name>A0A284RT15_ARMOS</name>
<keyword evidence="7" id="KW-0175">Coiled coil</keyword>
<evidence type="ECO:0000256" key="7">
    <source>
        <dbReference type="ARBA" id="ARBA00023054"/>
    </source>
</evidence>
<keyword evidence="5" id="KW-0493">Microtubule</keyword>
<dbReference type="GO" id="GO:0051225">
    <property type="term" value="P:spindle assembly"/>
    <property type="evidence" value="ECO:0007669"/>
    <property type="project" value="InterPro"/>
</dbReference>
<reference evidence="11" key="1">
    <citation type="journal article" date="2017" name="Nat. Ecol. Evol.">
        <title>Genome expansion and lineage-specific genetic innovations in the forest pathogenic fungi Armillaria.</title>
        <authorList>
            <person name="Sipos G."/>
            <person name="Prasanna A.N."/>
            <person name="Walter M.C."/>
            <person name="O'Connor E."/>
            <person name="Balint B."/>
            <person name="Krizsan K."/>
            <person name="Kiss B."/>
            <person name="Hess J."/>
            <person name="Varga T."/>
            <person name="Slot J."/>
            <person name="Riley R."/>
            <person name="Boka B."/>
            <person name="Rigling D."/>
            <person name="Barry K."/>
            <person name="Lee J."/>
            <person name="Mihaltcheva S."/>
            <person name="LaButti K."/>
            <person name="Lipzen A."/>
            <person name="Waldron R."/>
            <person name="Moloney N.M."/>
            <person name="Sperisen C."/>
            <person name="Kredics L."/>
            <person name="Vagvoelgyi C."/>
            <person name="Patrignani A."/>
            <person name="Fitzpatrick D."/>
            <person name="Nagy I."/>
            <person name="Doyle S."/>
            <person name="Anderson J.B."/>
            <person name="Grigoriev I.V."/>
            <person name="Gueldener U."/>
            <person name="Muensterkoetter M."/>
            <person name="Nagy L.G."/>
        </authorList>
    </citation>
    <scope>NUCLEOTIDE SEQUENCE [LARGE SCALE GENOMIC DNA]</scope>
    <source>
        <strain evidence="11">C18/9</strain>
    </source>
</reference>
<dbReference type="PANTHER" id="PTHR31570">
    <property type="entry name" value="HAUS AUGMIN-LIKE COMPLEX SUBUNIT 1"/>
    <property type="match status" value="1"/>
</dbReference>
<dbReference type="GO" id="GO:0005829">
    <property type="term" value="C:cytosol"/>
    <property type="evidence" value="ECO:0007669"/>
    <property type="project" value="TreeGrafter"/>
</dbReference>
<dbReference type="PANTHER" id="PTHR31570:SF1">
    <property type="entry name" value="HAUS AUGMIN-LIKE COMPLEX SUBUNIT 1"/>
    <property type="match status" value="1"/>
</dbReference>
<keyword evidence="6" id="KW-0498">Mitosis</keyword>
<keyword evidence="3" id="KW-0963">Cytoplasm</keyword>
<keyword evidence="4" id="KW-0132">Cell division</keyword>
<evidence type="ECO:0000256" key="9">
    <source>
        <dbReference type="ARBA" id="ARBA00023306"/>
    </source>
</evidence>
<organism evidence="10 11">
    <name type="scientific">Armillaria ostoyae</name>
    <name type="common">Armillaria root rot fungus</name>
    <dbReference type="NCBI Taxonomy" id="47428"/>
    <lineage>
        <taxon>Eukaryota</taxon>
        <taxon>Fungi</taxon>
        <taxon>Dikarya</taxon>
        <taxon>Basidiomycota</taxon>
        <taxon>Agaricomycotina</taxon>
        <taxon>Agaricomycetes</taxon>
        <taxon>Agaricomycetidae</taxon>
        <taxon>Agaricales</taxon>
        <taxon>Marasmiineae</taxon>
        <taxon>Physalacriaceae</taxon>
        <taxon>Armillaria</taxon>
    </lineage>
</organism>
<keyword evidence="11" id="KW-1185">Reference proteome</keyword>
<evidence type="ECO:0000256" key="4">
    <source>
        <dbReference type="ARBA" id="ARBA00022618"/>
    </source>
</evidence>
<dbReference type="GO" id="GO:0070652">
    <property type="term" value="C:HAUS complex"/>
    <property type="evidence" value="ECO:0007669"/>
    <property type="project" value="InterPro"/>
</dbReference>
<evidence type="ECO:0000313" key="11">
    <source>
        <dbReference type="Proteomes" id="UP000219338"/>
    </source>
</evidence>
<comment type="subcellular location">
    <subcellularLocation>
        <location evidence="1">Cytoplasm</location>
        <location evidence="1">Cytoskeleton</location>
        <location evidence="1">Spindle</location>
    </subcellularLocation>
</comment>
<dbReference type="AlphaFoldDB" id="A0A284RT15"/>
<protein>
    <submittedName>
        <fullName evidence="10">Uncharacterized protein</fullName>
    </submittedName>
</protein>
<dbReference type="GO" id="GO:0051301">
    <property type="term" value="P:cell division"/>
    <property type="evidence" value="ECO:0007669"/>
    <property type="project" value="UniProtKB-KW"/>
</dbReference>
<proteinExistence type="inferred from homology"/>